<protein>
    <recommendedName>
        <fullName evidence="3">Septum formation inhibitor Maf</fullName>
    </recommendedName>
</protein>
<evidence type="ECO:0000313" key="2">
    <source>
        <dbReference type="Proteomes" id="UP000326994"/>
    </source>
</evidence>
<proteinExistence type="predicted"/>
<organism evidence="1 2">
    <name type="scientific">Patiriisocius marinistellae</name>
    <dbReference type="NCBI Taxonomy" id="2494560"/>
    <lineage>
        <taxon>Bacteria</taxon>
        <taxon>Pseudomonadati</taxon>
        <taxon>Bacteroidota</taxon>
        <taxon>Flavobacteriia</taxon>
        <taxon>Flavobacteriales</taxon>
        <taxon>Flavobacteriaceae</taxon>
        <taxon>Patiriisocius</taxon>
    </lineage>
</organism>
<dbReference type="OrthoDB" id="5496093at2"/>
<dbReference type="RefSeq" id="WP_151893974.1">
    <property type="nucleotide sequence ID" value="NZ_BKCF01000002.1"/>
</dbReference>
<accession>A0A5J4G1W0</accession>
<dbReference type="AlphaFoldDB" id="A0A5J4G1W0"/>
<reference evidence="1 2" key="1">
    <citation type="submission" date="2019-08" db="EMBL/GenBank/DDBJ databases">
        <title>Ulvibacter marinistellae sp. nov., isolated from a starfish, Patiria pectinifera.</title>
        <authorList>
            <person name="Kawano K."/>
            <person name="Ushijima N."/>
            <person name="Kihara M."/>
            <person name="Itoh H."/>
        </authorList>
    </citation>
    <scope>NUCLEOTIDE SEQUENCE [LARGE SCALE GENOMIC DNA]</scope>
    <source>
        <strain evidence="1 2">KK4</strain>
    </source>
</reference>
<sequence length="305" mass="34891">MKKALLFSITTLLFFTSCETKKDKELAASASEISKTESIVNATPRVLNKEFSDYWYAGTAEISSYQLNQSRYGEVRKGTAVTIFVTEDFTPKLQVKADNQNNSNIPMLKLNLVKKFNTGVYPYSIMTSTFSPVQNTGHALKITNSVQEWCGQTFMQLNNKTKFEIKANSYFESEGDQELSLEKTWIEDELWNIIRLNPSELPMGKFKAIPAFETIRLSHKEIKAFNAVGALSKEIEQNIYTITYPELKKELRITFNNTFPHTINNWEETHADGNVTTATLLKRIQSPYWNRNSEKFSGLRDELGL</sequence>
<keyword evidence="2" id="KW-1185">Reference proteome</keyword>
<evidence type="ECO:0000313" key="1">
    <source>
        <dbReference type="EMBL" id="GEQ86041.1"/>
    </source>
</evidence>
<comment type="caution">
    <text evidence="1">The sequence shown here is derived from an EMBL/GenBank/DDBJ whole genome shotgun (WGS) entry which is preliminary data.</text>
</comment>
<gene>
    <name evidence="1" type="ORF">ULMS_15490</name>
</gene>
<evidence type="ECO:0008006" key="3">
    <source>
        <dbReference type="Google" id="ProtNLM"/>
    </source>
</evidence>
<dbReference type="EMBL" id="BKCF01000002">
    <property type="protein sequence ID" value="GEQ86041.1"/>
    <property type="molecule type" value="Genomic_DNA"/>
</dbReference>
<dbReference type="PROSITE" id="PS51257">
    <property type="entry name" value="PROKAR_LIPOPROTEIN"/>
    <property type="match status" value="1"/>
</dbReference>
<dbReference type="Proteomes" id="UP000326994">
    <property type="component" value="Unassembled WGS sequence"/>
</dbReference>
<name>A0A5J4G1W0_9FLAO</name>